<gene>
    <name evidence="1" type="ORF">F5144DRAFT_614971</name>
</gene>
<sequence>MLLQRLGRFPSTRPTPCGRHWSKADAEFEQPTPQENASYGPTAGSRQGSAYSMTPAAGGGPIVSVPLSIRPKATTGSHPDDSHARRSESTRSGTASSVQTAVSHTSFLSPEREAELDEETTRRRVELDRLRASPIIRDAERVRADKLARRAAKREVKKRQIEEAKAAGYEKREWSVSMLVLYDYYYDKGGELHEARKAYQHFRNKFRHSGASMTYDDHIKAANLAREWETAAKIARDARDHFFQEYPDAYALPNDRGHRVQIEDFEGSAENGWKEVLHHAKAMRQPERPKTPASSHYSIEADPHMLFGENIYDNSGDEGQRASGEGSRRQTASSRSRSSDRPAVDPRSSQRSLAQQSQRSNGSARTTATRGSRSRPVGYLGENGVGIPRGCRAGEPFYTSSLSDAQYQCKDKNGDTVHFNL</sequence>
<organism evidence="1 2">
    <name type="scientific">Chaetomium tenue</name>
    <dbReference type="NCBI Taxonomy" id="1854479"/>
    <lineage>
        <taxon>Eukaryota</taxon>
        <taxon>Fungi</taxon>
        <taxon>Dikarya</taxon>
        <taxon>Ascomycota</taxon>
        <taxon>Pezizomycotina</taxon>
        <taxon>Sordariomycetes</taxon>
        <taxon>Sordariomycetidae</taxon>
        <taxon>Sordariales</taxon>
        <taxon>Chaetomiaceae</taxon>
        <taxon>Chaetomium</taxon>
    </lineage>
</organism>
<comment type="caution">
    <text evidence="1">The sequence shown here is derived from an EMBL/GenBank/DDBJ whole genome shotgun (WGS) entry which is preliminary data.</text>
</comment>
<name>A0ACB7NXC8_9PEZI</name>
<dbReference type="Proteomes" id="UP000724584">
    <property type="component" value="Unassembled WGS sequence"/>
</dbReference>
<proteinExistence type="predicted"/>
<reference evidence="1 2" key="1">
    <citation type="journal article" date="2021" name="Nat. Commun.">
        <title>Genetic determinants of endophytism in the Arabidopsis root mycobiome.</title>
        <authorList>
            <person name="Mesny F."/>
            <person name="Miyauchi S."/>
            <person name="Thiergart T."/>
            <person name="Pickel B."/>
            <person name="Atanasova L."/>
            <person name="Karlsson M."/>
            <person name="Huettel B."/>
            <person name="Barry K.W."/>
            <person name="Haridas S."/>
            <person name="Chen C."/>
            <person name="Bauer D."/>
            <person name="Andreopoulos W."/>
            <person name="Pangilinan J."/>
            <person name="LaButti K."/>
            <person name="Riley R."/>
            <person name="Lipzen A."/>
            <person name="Clum A."/>
            <person name="Drula E."/>
            <person name="Henrissat B."/>
            <person name="Kohler A."/>
            <person name="Grigoriev I.V."/>
            <person name="Martin F.M."/>
            <person name="Hacquard S."/>
        </authorList>
    </citation>
    <scope>NUCLEOTIDE SEQUENCE [LARGE SCALE GENOMIC DNA]</scope>
    <source>
        <strain evidence="1 2">MPI-SDFR-AT-0079</strain>
    </source>
</reference>
<protein>
    <submittedName>
        <fullName evidence="1">Uncharacterized protein</fullName>
    </submittedName>
</protein>
<evidence type="ECO:0000313" key="2">
    <source>
        <dbReference type="Proteomes" id="UP000724584"/>
    </source>
</evidence>
<dbReference type="EMBL" id="JAGIZQ010000006">
    <property type="protein sequence ID" value="KAH6623101.1"/>
    <property type="molecule type" value="Genomic_DNA"/>
</dbReference>
<keyword evidence="2" id="KW-1185">Reference proteome</keyword>
<evidence type="ECO:0000313" key="1">
    <source>
        <dbReference type="EMBL" id="KAH6623101.1"/>
    </source>
</evidence>
<accession>A0ACB7NXC8</accession>